<sequence>MSAPPPRHGHARRVVDVWAHNQEEELARIRDLTRGFPFAAVAVRHDGHHDPAASYPNTLEGSYAAVRSGAERAASAQVALALATRDGELAVGGRVWRFHLGSGGAGGLADPRRVCAGIRAHARAVMTRGALVTWDGAGDVPYLVRHAVAGGGSLPRRRDEFLRMCGACFPALYDLRVLAEWTTPSGHPPPLAAALAGGGSGALFRAFLARAQDAWFCEVSTAYNAFLYGLGAADTEDLVYYKVEKAKREERDRRFREFMLQAHGEDYVRNLRFL</sequence>
<dbReference type="InterPro" id="IPR012337">
    <property type="entry name" value="RNaseH-like_sf"/>
</dbReference>
<dbReference type="InterPro" id="IPR036397">
    <property type="entry name" value="RNaseH_sf"/>
</dbReference>
<dbReference type="InterPro" id="IPR039637">
    <property type="entry name" value="CNOT7/CNOT8/Pop2"/>
</dbReference>
<dbReference type="Gene3D" id="3.30.420.10">
    <property type="entry name" value="Ribonuclease H-like superfamily/Ribonuclease H"/>
    <property type="match status" value="2"/>
</dbReference>
<dbReference type="AlphaFoldDB" id="A0ABC9BGH5"/>
<accession>A0ABC9BGH5</accession>
<proteinExistence type="predicted"/>
<evidence type="ECO:0000313" key="1">
    <source>
        <dbReference type="EMBL" id="CAL5000045.1"/>
    </source>
</evidence>
<dbReference type="Proteomes" id="UP001497457">
    <property type="component" value="Chromosome 25rd"/>
</dbReference>
<keyword evidence="2" id="KW-1185">Reference proteome</keyword>
<dbReference type="PANTHER" id="PTHR10797">
    <property type="entry name" value="CCR4-NOT TRANSCRIPTION COMPLEX SUBUNIT"/>
    <property type="match status" value="1"/>
</dbReference>
<name>A0ABC9BGH5_9POAL</name>
<gene>
    <name evidence="1" type="ORF">URODEC1_LOCUS64653</name>
</gene>
<reference evidence="1" key="1">
    <citation type="submission" date="2024-10" db="EMBL/GenBank/DDBJ databases">
        <authorList>
            <person name="Ryan C."/>
        </authorList>
    </citation>
    <scope>NUCLEOTIDE SEQUENCE [LARGE SCALE GENOMIC DNA]</scope>
</reference>
<dbReference type="EMBL" id="OZ075135">
    <property type="protein sequence ID" value="CAL5000045.1"/>
    <property type="molecule type" value="Genomic_DNA"/>
</dbReference>
<organism evidence="1 2">
    <name type="scientific">Urochloa decumbens</name>
    <dbReference type="NCBI Taxonomy" id="240449"/>
    <lineage>
        <taxon>Eukaryota</taxon>
        <taxon>Viridiplantae</taxon>
        <taxon>Streptophyta</taxon>
        <taxon>Embryophyta</taxon>
        <taxon>Tracheophyta</taxon>
        <taxon>Spermatophyta</taxon>
        <taxon>Magnoliopsida</taxon>
        <taxon>Liliopsida</taxon>
        <taxon>Poales</taxon>
        <taxon>Poaceae</taxon>
        <taxon>PACMAD clade</taxon>
        <taxon>Panicoideae</taxon>
        <taxon>Panicodae</taxon>
        <taxon>Paniceae</taxon>
        <taxon>Melinidinae</taxon>
        <taxon>Urochloa</taxon>
    </lineage>
</organism>
<evidence type="ECO:0000313" key="2">
    <source>
        <dbReference type="Proteomes" id="UP001497457"/>
    </source>
</evidence>
<dbReference type="SUPFAM" id="SSF53098">
    <property type="entry name" value="Ribonuclease H-like"/>
    <property type="match status" value="1"/>
</dbReference>
<protein>
    <submittedName>
        <fullName evidence="1">Uncharacterized protein</fullName>
    </submittedName>
</protein>